<feature type="binding site" evidence="8">
    <location>
        <begin position="35"/>
        <end position="42"/>
    </location>
    <ligand>
        <name>ATP</name>
        <dbReference type="ChEBI" id="CHEBI:30616"/>
    </ligand>
</feature>
<keyword evidence="3 8" id="KW-0479">Metal-binding</keyword>
<organism evidence="12 13">
    <name type="scientific">Methanocorpusculum parvum</name>
    <dbReference type="NCBI Taxonomy" id="2193"/>
    <lineage>
        <taxon>Archaea</taxon>
        <taxon>Methanobacteriati</taxon>
        <taxon>Methanobacteriota</taxon>
        <taxon>Stenosarchaea group</taxon>
        <taxon>Methanomicrobia</taxon>
        <taxon>Methanomicrobiales</taxon>
        <taxon>Methanocorpusculaceae</taxon>
        <taxon>Methanocorpusculum</taxon>
    </lineage>
</organism>
<evidence type="ECO:0000313" key="12">
    <source>
        <dbReference type="EMBL" id="PAV08459.1"/>
    </source>
</evidence>
<feature type="binding site" description="in other chain" evidence="8">
    <location>
        <begin position="240"/>
        <end position="241"/>
    </location>
    <ligand>
        <name>deamido-NAD(+)</name>
        <dbReference type="ChEBI" id="CHEBI:58437"/>
        <note>ligand shared between two neighboring subunits</note>
    </ligand>
</feature>
<evidence type="ECO:0000256" key="8">
    <source>
        <dbReference type="HAMAP-Rule" id="MF_00193"/>
    </source>
</evidence>
<evidence type="ECO:0000256" key="2">
    <source>
        <dbReference type="ARBA" id="ARBA00022598"/>
    </source>
</evidence>
<dbReference type="InterPro" id="IPR014729">
    <property type="entry name" value="Rossmann-like_a/b/a_fold"/>
</dbReference>
<evidence type="ECO:0000256" key="6">
    <source>
        <dbReference type="ARBA" id="ARBA00022842"/>
    </source>
</evidence>
<comment type="function">
    <text evidence="8">Catalyzes the ATP-dependent amidation of deamido-NAD to form NAD. Uses ammonia as a nitrogen source.</text>
</comment>
<dbReference type="Proteomes" id="UP000243820">
    <property type="component" value="Unassembled WGS sequence"/>
</dbReference>
<dbReference type="InterPro" id="IPR022310">
    <property type="entry name" value="NAD/GMP_synthase"/>
</dbReference>
<dbReference type="PANTHER" id="PTHR23090:SF9">
    <property type="entry name" value="GLUTAMINE-DEPENDENT NAD(+) SYNTHETASE"/>
    <property type="match status" value="1"/>
</dbReference>
<comment type="similarity">
    <text evidence="1 8 9">Belongs to the NAD synthetase family.</text>
</comment>
<feature type="binding site" description="in other chain" evidence="8">
    <location>
        <position position="151"/>
    </location>
    <ligand>
        <name>deamido-NAD(+)</name>
        <dbReference type="ChEBI" id="CHEBI:58437"/>
        <note>ligand shared between two neighboring subunits</note>
    </ligand>
</feature>
<dbReference type="GO" id="GO:0008795">
    <property type="term" value="F:NAD+ synthase activity"/>
    <property type="evidence" value="ECO:0007669"/>
    <property type="project" value="UniProtKB-UniRule"/>
</dbReference>
<evidence type="ECO:0000256" key="9">
    <source>
        <dbReference type="RuleBase" id="RU003811"/>
    </source>
</evidence>
<dbReference type="Gene3D" id="3.40.50.620">
    <property type="entry name" value="HUPs"/>
    <property type="match status" value="1"/>
</dbReference>
<dbReference type="EC" id="6.3.1.5" evidence="8 10"/>
<feature type="domain" description="NAD/GMP synthase" evidence="11">
    <location>
        <begin position="13"/>
        <end position="218"/>
    </location>
</feature>
<keyword evidence="6 8" id="KW-0460">Magnesium</keyword>
<feature type="binding site" description="in other chain" evidence="8">
    <location>
        <position position="118"/>
    </location>
    <ligand>
        <name>deamido-NAD(+)</name>
        <dbReference type="ChEBI" id="CHEBI:58437"/>
        <note>ligand shared between two neighboring subunits</note>
    </ligand>
</feature>
<sequence>MTEVTCDCIGCEIVKIKDLIRQTVWGAHAHGIVVGISGGIDSAVACSLCCKALGPERVLGVNMPVSSNDPADHDDAEELCRSMGVELITVPLEEVRSAFLAAPHITDTPILRGNIAARLRMTTLYNIAAARSLLVCGTSNKTEYMIGYSTKWGDSAADIQPLLHLWKKDVFLLAKELGVPDSIISKPPSAGFWEGQSDEGELGMTYAELDAALISLERSGGIPANPIEEKALGFVKYSMHKRVPAANLLTT</sequence>
<comment type="catalytic activity">
    <reaction evidence="8 10">
        <text>deamido-NAD(+) + NH4(+) + ATP = AMP + diphosphate + NAD(+) + H(+)</text>
        <dbReference type="Rhea" id="RHEA:21188"/>
        <dbReference type="ChEBI" id="CHEBI:15378"/>
        <dbReference type="ChEBI" id="CHEBI:28938"/>
        <dbReference type="ChEBI" id="CHEBI:30616"/>
        <dbReference type="ChEBI" id="CHEBI:33019"/>
        <dbReference type="ChEBI" id="CHEBI:57540"/>
        <dbReference type="ChEBI" id="CHEBI:58437"/>
        <dbReference type="ChEBI" id="CHEBI:456215"/>
        <dbReference type="EC" id="6.3.1.5"/>
    </reaction>
</comment>
<dbReference type="NCBIfam" id="TIGR00552">
    <property type="entry name" value="nadE"/>
    <property type="match status" value="1"/>
</dbReference>
<dbReference type="AlphaFoldDB" id="A0AAX0Q5V6"/>
<feature type="binding site" evidence="8">
    <location>
        <position position="189"/>
    </location>
    <ligand>
        <name>ATP</name>
        <dbReference type="ChEBI" id="CHEBI:30616"/>
    </ligand>
</feature>
<feature type="binding site" evidence="8">
    <location>
        <position position="167"/>
    </location>
    <ligand>
        <name>ATP</name>
        <dbReference type="ChEBI" id="CHEBI:30616"/>
    </ligand>
</feature>
<protein>
    <recommendedName>
        <fullName evidence="8 10">NH(3)-dependent NAD(+) synthetase</fullName>
        <ecNumber evidence="8 10">6.3.1.5</ecNumber>
    </recommendedName>
</protein>
<dbReference type="GO" id="GO:0003952">
    <property type="term" value="F:NAD+ synthase (glutamine-hydrolyzing) activity"/>
    <property type="evidence" value="ECO:0007669"/>
    <property type="project" value="InterPro"/>
</dbReference>
<dbReference type="PANTHER" id="PTHR23090">
    <property type="entry name" value="NH 3 /GLUTAMINE-DEPENDENT NAD + SYNTHETASE"/>
    <property type="match status" value="1"/>
</dbReference>
<feature type="binding site" evidence="8">
    <location>
        <position position="41"/>
    </location>
    <ligand>
        <name>Mg(2+)</name>
        <dbReference type="ChEBI" id="CHEBI:18420"/>
    </ligand>
</feature>
<feature type="binding site" evidence="8">
    <location>
        <position position="158"/>
    </location>
    <ligand>
        <name>deamido-NAD(+)</name>
        <dbReference type="ChEBI" id="CHEBI:58437"/>
        <note>ligand shared between two neighboring subunits</note>
    </ligand>
</feature>
<evidence type="ECO:0000256" key="3">
    <source>
        <dbReference type="ARBA" id="ARBA00022723"/>
    </source>
</evidence>
<keyword evidence="13" id="KW-1185">Reference proteome</keyword>
<comment type="subunit">
    <text evidence="8">Homodimer.</text>
</comment>
<accession>A0AAX0Q5V6</accession>
<dbReference type="InterPro" id="IPR003694">
    <property type="entry name" value="NAD_synthase"/>
</dbReference>
<keyword evidence="7 8" id="KW-0520">NAD</keyword>
<reference evidence="12 13" key="1">
    <citation type="journal article" date="2017" name="BMC Genomics">
        <title>Genomic analysis of methanogenic archaea reveals a shift towards energy conservation.</title>
        <authorList>
            <person name="Gilmore S.P."/>
            <person name="Henske J.K."/>
            <person name="Sexton J.A."/>
            <person name="Solomon K.V."/>
            <person name="Seppala S."/>
            <person name="Yoo J.I."/>
            <person name="Huyett L.M."/>
            <person name="Pressman A."/>
            <person name="Cogan J.Z."/>
            <person name="Kivenson V."/>
            <person name="Peng X."/>
            <person name="Tan Y."/>
            <person name="Valentine D.L."/>
            <person name="O'Malley M.A."/>
        </authorList>
    </citation>
    <scope>NUCLEOTIDE SEQUENCE [LARGE SCALE GENOMIC DNA]</scope>
    <source>
        <strain evidence="12 13">XII</strain>
    </source>
</reference>
<dbReference type="InterPro" id="IPR022926">
    <property type="entry name" value="NH(3)-dep_NAD(+)_synth"/>
</dbReference>
<evidence type="ECO:0000256" key="4">
    <source>
        <dbReference type="ARBA" id="ARBA00022741"/>
    </source>
</evidence>
<evidence type="ECO:0000256" key="7">
    <source>
        <dbReference type="ARBA" id="ARBA00023027"/>
    </source>
</evidence>
<dbReference type="Pfam" id="PF02540">
    <property type="entry name" value="NAD_synthase"/>
    <property type="match status" value="1"/>
</dbReference>
<dbReference type="EMBL" id="LMVO01000047">
    <property type="protein sequence ID" value="PAV08459.1"/>
    <property type="molecule type" value="Genomic_DNA"/>
</dbReference>
<dbReference type="GO" id="GO:0005524">
    <property type="term" value="F:ATP binding"/>
    <property type="evidence" value="ECO:0007669"/>
    <property type="project" value="UniProtKB-UniRule"/>
</dbReference>
<evidence type="ECO:0000259" key="11">
    <source>
        <dbReference type="Pfam" id="PF02540"/>
    </source>
</evidence>
<evidence type="ECO:0000313" key="13">
    <source>
        <dbReference type="Proteomes" id="UP000243820"/>
    </source>
</evidence>
<dbReference type="HAMAP" id="MF_00193">
    <property type="entry name" value="NadE_ammonia_dep"/>
    <property type="match status" value="1"/>
</dbReference>
<dbReference type="SUPFAM" id="SSF52402">
    <property type="entry name" value="Adenine nucleotide alpha hydrolases-like"/>
    <property type="match status" value="1"/>
</dbReference>
<dbReference type="CDD" id="cd00553">
    <property type="entry name" value="NAD_synthase"/>
    <property type="match status" value="1"/>
</dbReference>
<proteinExistence type="inferred from homology"/>
<dbReference type="GO" id="GO:0005737">
    <property type="term" value="C:cytoplasm"/>
    <property type="evidence" value="ECO:0007669"/>
    <property type="project" value="InterPro"/>
</dbReference>
<dbReference type="GO" id="GO:0009435">
    <property type="term" value="P:NAD+ biosynthetic process"/>
    <property type="evidence" value="ECO:0007669"/>
    <property type="project" value="UniProtKB-UniRule"/>
</dbReference>
<keyword evidence="5 8" id="KW-0067">ATP-binding</keyword>
<keyword evidence="4 8" id="KW-0547">Nucleotide-binding</keyword>
<dbReference type="RefSeq" id="WP_095642633.1">
    <property type="nucleotide sequence ID" value="NZ_LMVO01000047.1"/>
</dbReference>
<comment type="pathway">
    <text evidence="8">Cofactor biosynthesis; NAD(+) biosynthesis; NAD(+) from deamido-NAD(+) (ammonia route): step 1/1.</text>
</comment>
<keyword evidence="2 8" id="KW-0436">Ligase</keyword>
<gene>
    <name evidence="8" type="primary">nadE</name>
    <name evidence="12" type="ORF">ASJ83_03840</name>
</gene>
<feature type="binding site" evidence="8">
    <location>
        <position position="143"/>
    </location>
    <ligand>
        <name>Mg(2+)</name>
        <dbReference type="ChEBI" id="CHEBI:18420"/>
    </ligand>
</feature>
<dbReference type="GO" id="GO:0046872">
    <property type="term" value="F:metal ion binding"/>
    <property type="evidence" value="ECO:0007669"/>
    <property type="project" value="UniProtKB-KW"/>
</dbReference>
<evidence type="ECO:0000256" key="5">
    <source>
        <dbReference type="ARBA" id="ARBA00022840"/>
    </source>
</evidence>
<feature type="binding site" evidence="8">
    <location>
        <position position="138"/>
    </location>
    <ligand>
        <name>ATP</name>
        <dbReference type="ChEBI" id="CHEBI:30616"/>
    </ligand>
</feature>
<evidence type="ECO:0000256" key="1">
    <source>
        <dbReference type="ARBA" id="ARBA00005859"/>
    </source>
</evidence>
<comment type="caution">
    <text evidence="12">The sequence shown here is derived from an EMBL/GenBank/DDBJ whole genome shotgun (WGS) entry which is preliminary data.</text>
</comment>
<evidence type="ECO:0000256" key="10">
    <source>
        <dbReference type="RuleBase" id="RU003812"/>
    </source>
</evidence>
<dbReference type="GO" id="GO:0004359">
    <property type="term" value="F:glutaminase activity"/>
    <property type="evidence" value="ECO:0007669"/>
    <property type="project" value="InterPro"/>
</dbReference>
<name>A0AAX0Q5V6_9EURY</name>